<feature type="domain" description="HTH cro/C1-type" evidence="1">
    <location>
        <begin position="11"/>
        <end position="51"/>
    </location>
</feature>
<dbReference type="Gene3D" id="1.10.260.40">
    <property type="entry name" value="lambda repressor-like DNA-binding domains"/>
    <property type="match status" value="1"/>
</dbReference>
<evidence type="ECO:0000313" key="2">
    <source>
        <dbReference type="EMBL" id="MCW6512856.1"/>
    </source>
</evidence>
<dbReference type="EMBL" id="JAMOIM010000069">
    <property type="protein sequence ID" value="MCW6512856.1"/>
    <property type="molecule type" value="Genomic_DNA"/>
</dbReference>
<dbReference type="InterPro" id="IPR010982">
    <property type="entry name" value="Lambda_DNA-bd_dom_sf"/>
</dbReference>
<evidence type="ECO:0000313" key="3">
    <source>
        <dbReference type="Proteomes" id="UP001165667"/>
    </source>
</evidence>
<name>A0AA42CNJ2_9HYPH</name>
<protein>
    <submittedName>
        <fullName evidence="2">Transcriptional regulator</fullName>
    </submittedName>
</protein>
<dbReference type="InterPro" id="IPR001387">
    <property type="entry name" value="Cro/C1-type_HTH"/>
</dbReference>
<dbReference type="Pfam" id="PF01381">
    <property type="entry name" value="HTH_3"/>
    <property type="match status" value="1"/>
</dbReference>
<sequence length="101" mass="10708">MVNAITARQCRMARAALDWSQLELARMSGIGSTSIKKFELGAKLRPHLLSELRRSMEAAGIEFIEEGAVVRGKLVAFGVFLSDQSAASAELAVGLDGAGDS</sequence>
<comment type="caution">
    <text evidence="2">The sequence shown here is derived from an EMBL/GenBank/DDBJ whole genome shotgun (WGS) entry which is preliminary data.</text>
</comment>
<reference evidence="2" key="1">
    <citation type="submission" date="2022-05" db="EMBL/GenBank/DDBJ databases">
        <authorList>
            <person name="Pankratov T."/>
        </authorList>
    </citation>
    <scope>NUCLEOTIDE SEQUENCE</scope>
    <source>
        <strain evidence="2">BP6-180914</strain>
    </source>
</reference>
<gene>
    <name evidence="2" type="ORF">M8523_33770</name>
</gene>
<dbReference type="GO" id="GO:0003677">
    <property type="term" value="F:DNA binding"/>
    <property type="evidence" value="ECO:0007669"/>
    <property type="project" value="InterPro"/>
</dbReference>
<evidence type="ECO:0000259" key="1">
    <source>
        <dbReference type="Pfam" id="PF01381"/>
    </source>
</evidence>
<dbReference type="RefSeq" id="WP_282589232.1">
    <property type="nucleotide sequence ID" value="NZ_JAMOIM010000069.1"/>
</dbReference>
<organism evidence="2 3">
    <name type="scientific">Lichenifustis flavocetrariae</name>
    <dbReference type="NCBI Taxonomy" id="2949735"/>
    <lineage>
        <taxon>Bacteria</taxon>
        <taxon>Pseudomonadati</taxon>
        <taxon>Pseudomonadota</taxon>
        <taxon>Alphaproteobacteria</taxon>
        <taxon>Hyphomicrobiales</taxon>
        <taxon>Lichenihabitantaceae</taxon>
        <taxon>Lichenifustis</taxon>
    </lineage>
</organism>
<keyword evidence="3" id="KW-1185">Reference proteome</keyword>
<dbReference type="SUPFAM" id="SSF47413">
    <property type="entry name" value="lambda repressor-like DNA-binding domains"/>
    <property type="match status" value="1"/>
</dbReference>
<dbReference type="AlphaFoldDB" id="A0AA42CNJ2"/>
<accession>A0AA42CNJ2</accession>
<proteinExistence type="predicted"/>
<dbReference type="Proteomes" id="UP001165667">
    <property type="component" value="Unassembled WGS sequence"/>
</dbReference>